<dbReference type="EMBL" id="RFFG01000029">
    <property type="protein sequence ID" value="RMI42961.1"/>
    <property type="molecule type" value="Genomic_DNA"/>
</dbReference>
<organism evidence="1 2">
    <name type="scientific">Actinomadura harenae</name>
    <dbReference type="NCBI Taxonomy" id="2483351"/>
    <lineage>
        <taxon>Bacteria</taxon>
        <taxon>Bacillati</taxon>
        <taxon>Actinomycetota</taxon>
        <taxon>Actinomycetes</taxon>
        <taxon>Streptosporangiales</taxon>
        <taxon>Thermomonosporaceae</taxon>
        <taxon>Actinomadura</taxon>
    </lineage>
</organism>
<accession>A0A3M2LZX7</accession>
<reference evidence="1 2" key="1">
    <citation type="submission" date="2018-10" db="EMBL/GenBank/DDBJ databases">
        <title>Isolation from soil.</title>
        <authorList>
            <person name="Hu J."/>
        </authorList>
    </citation>
    <scope>NUCLEOTIDE SEQUENCE [LARGE SCALE GENOMIC DNA]</scope>
    <source>
        <strain evidence="1 2">NEAU-Ht49</strain>
    </source>
</reference>
<dbReference type="AlphaFoldDB" id="A0A3M2LZX7"/>
<keyword evidence="2" id="KW-1185">Reference proteome</keyword>
<evidence type="ECO:0000313" key="1">
    <source>
        <dbReference type="EMBL" id="RMI42961.1"/>
    </source>
</evidence>
<dbReference type="Proteomes" id="UP000282674">
    <property type="component" value="Unassembled WGS sequence"/>
</dbReference>
<gene>
    <name evidence="1" type="ORF">EBO15_18245</name>
</gene>
<evidence type="ECO:0000313" key="2">
    <source>
        <dbReference type="Proteomes" id="UP000282674"/>
    </source>
</evidence>
<proteinExistence type="predicted"/>
<protein>
    <submittedName>
        <fullName evidence="1">Uncharacterized protein</fullName>
    </submittedName>
</protein>
<feature type="non-terminal residue" evidence="1">
    <location>
        <position position="84"/>
    </location>
</feature>
<sequence length="84" mass="8214">MAPSRENLPPAPVVRPLPGDGLVAREGELSLACARPGPSVPAALVDALLAALSDAAAAGEGGRGLVNRVIRVLSAADEGDGGPP</sequence>
<comment type="caution">
    <text evidence="1">The sequence shown here is derived from an EMBL/GenBank/DDBJ whole genome shotgun (WGS) entry which is preliminary data.</text>
</comment>
<name>A0A3M2LZX7_9ACTN</name>